<dbReference type="InterPro" id="IPR003591">
    <property type="entry name" value="Leu-rich_rpt_typical-subtyp"/>
</dbReference>
<dbReference type="PROSITE" id="PS00107">
    <property type="entry name" value="PROTEIN_KINASE_ATP"/>
    <property type="match status" value="1"/>
</dbReference>
<feature type="domain" description="Protein kinase" evidence="25">
    <location>
        <begin position="1133"/>
        <end position="1416"/>
    </location>
</feature>
<dbReference type="FunFam" id="1.10.510.10:FF:000400">
    <property type="entry name" value="MDIS1-interacting receptor like kinase 1"/>
    <property type="match status" value="1"/>
</dbReference>
<evidence type="ECO:0000256" key="3">
    <source>
        <dbReference type="ARBA" id="ARBA00022473"/>
    </source>
</evidence>
<keyword evidence="9 24" id="KW-0812">Transmembrane</keyword>
<dbReference type="GO" id="GO:0010087">
    <property type="term" value="P:phloem or xylem histogenesis"/>
    <property type="evidence" value="ECO:0007669"/>
    <property type="project" value="UniProtKB-ARBA"/>
</dbReference>
<dbReference type="PANTHER" id="PTHR48053:SF131">
    <property type="entry name" value="LEUCINE-RICH REPEAT RECEPTOR-LIKE SERINE_THREONINE-PROTEIN KINASE BAM2"/>
    <property type="match status" value="1"/>
</dbReference>
<dbReference type="InterPro" id="IPR011009">
    <property type="entry name" value="Kinase-like_dom_sf"/>
</dbReference>
<keyword evidence="5" id="KW-0723">Serine/threonine-protein kinase</keyword>
<evidence type="ECO:0000256" key="22">
    <source>
        <dbReference type="PROSITE-ProRule" id="PRU10141"/>
    </source>
</evidence>
<keyword evidence="14" id="KW-0221">Differentiation</keyword>
<dbReference type="SMART" id="SM00220">
    <property type="entry name" value="S_TKc"/>
    <property type="match status" value="1"/>
</dbReference>
<keyword evidence="19" id="KW-0325">Glycoprotein</keyword>
<dbReference type="Gene3D" id="1.10.510.10">
    <property type="entry name" value="Transferase(Phosphotransferase) domain 1"/>
    <property type="match status" value="1"/>
</dbReference>
<evidence type="ECO:0000256" key="14">
    <source>
        <dbReference type="ARBA" id="ARBA00022782"/>
    </source>
</evidence>
<evidence type="ECO:0000256" key="1">
    <source>
        <dbReference type="ARBA" id="ARBA00004251"/>
    </source>
</evidence>
<evidence type="ECO:0000256" key="18">
    <source>
        <dbReference type="ARBA" id="ARBA00023170"/>
    </source>
</evidence>
<dbReference type="Gene3D" id="3.40.50.1000">
    <property type="entry name" value="HAD superfamily/HAD-like"/>
    <property type="match status" value="1"/>
</dbReference>
<keyword evidence="6" id="KW-0597">Phosphoprotein</keyword>
<dbReference type="SUPFAM" id="SSF48613">
    <property type="entry name" value="Heme oxygenase-like"/>
    <property type="match status" value="2"/>
</dbReference>
<evidence type="ECO:0000256" key="15">
    <source>
        <dbReference type="ARBA" id="ARBA00022840"/>
    </source>
</evidence>
<evidence type="ECO:0000259" key="25">
    <source>
        <dbReference type="PROSITE" id="PS50011"/>
    </source>
</evidence>
<dbReference type="InterPro" id="IPR016084">
    <property type="entry name" value="Haem_Oase-like_multi-hlx"/>
</dbReference>
<evidence type="ECO:0000256" key="7">
    <source>
        <dbReference type="ARBA" id="ARBA00022614"/>
    </source>
</evidence>
<dbReference type="EC" id="2.7.11.1" evidence="2"/>
<dbReference type="EMBL" id="SDRB02011870">
    <property type="protein sequence ID" value="THF99720.1"/>
    <property type="molecule type" value="Genomic_DNA"/>
</dbReference>
<dbReference type="InterPro" id="IPR032675">
    <property type="entry name" value="LRR_dom_sf"/>
</dbReference>
<dbReference type="InterPro" id="IPR036412">
    <property type="entry name" value="HAD-like_sf"/>
</dbReference>
<dbReference type="Pfam" id="PF13855">
    <property type="entry name" value="LRR_8"/>
    <property type="match status" value="1"/>
</dbReference>
<evidence type="ECO:0000256" key="24">
    <source>
        <dbReference type="SAM" id="Phobius"/>
    </source>
</evidence>
<dbReference type="STRING" id="542762.A0A4S4DAY6"/>
<dbReference type="InterPro" id="IPR017441">
    <property type="entry name" value="Protein_kinase_ATP_BS"/>
</dbReference>
<dbReference type="Pfam" id="PF00560">
    <property type="entry name" value="LRR_1"/>
    <property type="match status" value="7"/>
</dbReference>
<evidence type="ECO:0000256" key="8">
    <source>
        <dbReference type="ARBA" id="ARBA00022679"/>
    </source>
</evidence>
<dbReference type="SUPFAM" id="SSF52058">
    <property type="entry name" value="L domain-like"/>
    <property type="match status" value="2"/>
</dbReference>
<evidence type="ECO:0000256" key="5">
    <source>
        <dbReference type="ARBA" id="ARBA00022527"/>
    </source>
</evidence>
<dbReference type="GO" id="GO:0005524">
    <property type="term" value="F:ATP binding"/>
    <property type="evidence" value="ECO:0007669"/>
    <property type="project" value="UniProtKB-UniRule"/>
</dbReference>
<evidence type="ECO:0000256" key="16">
    <source>
        <dbReference type="ARBA" id="ARBA00022989"/>
    </source>
</evidence>
<name>A0A4S4DAY6_CAMSN</name>
<keyword evidence="13" id="KW-0418">Kinase</keyword>
<protein>
    <recommendedName>
        <fullName evidence="2">non-specific serine/threonine protein kinase</fullName>
        <ecNumber evidence="2">2.7.11.1</ecNumber>
    </recommendedName>
</protein>
<keyword evidence="3" id="KW-0217">Developmental protein</keyword>
<dbReference type="SUPFAM" id="SSF56784">
    <property type="entry name" value="HAD-like"/>
    <property type="match status" value="1"/>
</dbReference>
<comment type="catalytic activity">
    <reaction evidence="21">
        <text>L-seryl-[protein] + ATP = O-phospho-L-seryl-[protein] + ADP + H(+)</text>
        <dbReference type="Rhea" id="RHEA:17989"/>
        <dbReference type="Rhea" id="RHEA-COMP:9863"/>
        <dbReference type="Rhea" id="RHEA-COMP:11604"/>
        <dbReference type="ChEBI" id="CHEBI:15378"/>
        <dbReference type="ChEBI" id="CHEBI:29999"/>
        <dbReference type="ChEBI" id="CHEBI:30616"/>
        <dbReference type="ChEBI" id="CHEBI:83421"/>
        <dbReference type="ChEBI" id="CHEBI:456216"/>
        <dbReference type="EC" id="2.7.11.1"/>
    </reaction>
</comment>
<reference evidence="26 27" key="1">
    <citation type="journal article" date="2018" name="Proc. Natl. Acad. Sci. U.S.A.">
        <title>Draft genome sequence of Camellia sinensis var. sinensis provides insights into the evolution of the tea genome and tea quality.</title>
        <authorList>
            <person name="Wei C."/>
            <person name="Yang H."/>
            <person name="Wang S."/>
            <person name="Zhao J."/>
            <person name="Liu C."/>
            <person name="Gao L."/>
            <person name="Xia E."/>
            <person name="Lu Y."/>
            <person name="Tai Y."/>
            <person name="She G."/>
            <person name="Sun J."/>
            <person name="Cao H."/>
            <person name="Tong W."/>
            <person name="Gao Q."/>
            <person name="Li Y."/>
            <person name="Deng W."/>
            <person name="Jiang X."/>
            <person name="Wang W."/>
            <person name="Chen Q."/>
            <person name="Zhang S."/>
            <person name="Li H."/>
            <person name="Wu J."/>
            <person name="Wang P."/>
            <person name="Li P."/>
            <person name="Shi C."/>
            <person name="Zheng F."/>
            <person name="Jian J."/>
            <person name="Huang B."/>
            <person name="Shan D."/>
            <person name="Shi M."/>
            <person name="Fang C."/>
            <person name="Yue Y."/>
            <person name="Li F."/>
            <person name="Li D."/>
            <person name="Wei S."/>
            <person name="Han B."/>
            <person name="Jiang C."/>
            <person name="Yin Y."/>
            <person name="Xia T."/>
            <person name="Zhang Z."/>
            <person name="Bennetzen J.L."/>
            <person name="Zhao S."/>
            <person name="Wan X."/>
        </authorList>
    </citation>
    <scope>NUCLEOTIDE SEQUENCE [LARGE SCALE GENOMIC DNA]</scope>
    <source>
        <strain evidence="27">cv. Shuchazao</strain>
        <tissue evidence="26">Leaf</tissue>
    </source>
</reference>
<dbReference type="InterPro" id="IPR023214">
    <property type="entry name" value="HAD_sf"/>
</dbReference>
<dbReference type="GO" id="GO:0006952">
    <property type="term" value="P:defense response"/>
    <property type="evidence" value="ECO:0007669"/>
    <property type="project" value="UniProtKB-ARBA"/>
</dbReference>
<dbReference type="SUPFAM" id="SSF56112">
    <property type="entry name" value="Protein kinase-like (PK-like)"/>
    <property type="match status" value="1"/>
</dbReference>
<keyword evidence="17 24" id="KW-0472">Membrane</keyword>
<evidence type="ECO:0000256" key="10">
    <source>
        <dbReference type="ARBA" id="ARBA00022729"/>
    </source>
</evidence>
<evidence type="ECO:0000256" key="4">
    <source>
        <dbReference type="ARBA" id="ARBA00022475"/>
    </source>
</evidence>
<dbReference type="InterPro" id="IPR000719">
    <property type="entry name" value="Prot_kinase_dom"/>
</dbReference>
<accession>A0A4S4DAY6</accession>
<dbReference type="GO" id="GO:0030154">
    <property type="term" value="P:cell differentiation"/>
    <property type="evidence" value="ECO:0007669"/>
    <property type="project" value="UniProtKB-KW"/>
</dbReference>
<comment type="caution">
    <text evidence="26">The sequence shown here is derived from an EMBL/GenBank/DDBJ whole genome shotgun (WGS) entry which is preliminary data.</text>
</comment>
<keyword evidence="11" id="KW-0677">Repeat</keyword>
<keyword evidence="12 22" id="KW-0547">Nucleotide-binding</keyword>
<feature type="transmembrane region" description="Helical" evidence="24">
    <location>
        <begin position="1067"/>
        <end position="1087"/>
    </location>
</feature>
<evidence type="ECO:0000256" key="21">
    <source>
        <dbReference type="ARBA" id="ARBA00048679"/>
    </source>
</evidence>
<keyword evidence="16 24" id="KW-1133">Transmembrane helix</keyword>
<dbReference type="GO" id="GO:0005886">
    <property type="term" value="C:plasma membrane"/>
    <property type="evidence" value="ECO:0007669"/>
    <property type="project" value="UniProtKB-SubCell"/>
</dbReference>
<evidence type="ECO:0000256" key="6">
    <source>
        <dbReference type="ARBA" id="ARBA00022553"/>
    </source>
</evidence>
<feature type="region of interest" description="Disordered" evidence="23">
    <location>
        <begin position="1413"/>
        <end position="1444"/>
    </location>
</feature>
<comment type="subcellular location">
    <subcellularLocation>
        <location evidence="1">Cell membrane</location>
        <topology evidence="1">Single-pass type I membrane protein</topology>
    </subcellularLocation>
</comment>
<dbReference type="FunFam" id="3.30.200.20:FF:000444">
    <property type="entry name" value="MDIS1-interacting receptor like kinase 1"/>
    <property type="match status" value="1"/>
</dbReference>
<evidence type="ECO:0000313" key="26">
    <source>
        <dbReference type="EMBL" id="THF99720.1"/>
    </source>
</evidence>
<keyword evidence="4" id="KW-1003">Cell membrane</keyword>
<dbReference type="Pfam" id="PF00069">
    <property type="entry name" value="Pkinase"/>
    <property type="match status" value="1"/>
</dbReference>
<dbReference type="FunFam" id="3.80.10.10:FF:000297">
    <property type="entry name" value="Leucine-rich repeat receptor-like protein kinase PXL1"/>
    <property type="match status" value="1"/>
</dbReference>
<dbReference type="InterPro" id="IPR001611">
    <property type="entry name" value="Leu-rich_rpt"/>
</dbReference>
<gene>
    <name evidence="26" type="ORF">TEA_001122</name>
</gene>
<keyword evidence="8" id="KW-0808">Transferase</keyword>
<dbReference type="InterPro" id="IPR008271">
    <property type="entry name" value="Ser/Thr_kinase_AS"/>
</dbReference>
<evidence type="ECO:0000256" key="2">
    <source>
        <dbReference type="ARBA" id="ARBA00012513"/>
    </source>
</evidence>
<evidence type="ECO:0000256" key="17">
    <source>
        <dbReference type="ARBA" id="ARBA00023136"/>
    </source>
</evidence>
<proteinExistence type="predicted"/>
<evidence type="ECO:0000256" key="23">
    <source>
        <dbReference type="SAM" id="MobiDB-lite"/>
    </source>
</evidence>
<dbReference type="FunFam" id="3.80.10.10:FF:000383">
    <property type="entry name" value="Leucine-rich repeat receptor protein kinase EMS1"/>
    <property type="match status" value="1"/>
</dbReference>
<dbReference type="GO" id="GO:0051707">
    <property type="term" value="P:response to other organism"/>
    <property type="evidence" value="ECO:0007669"/>
    <property type="project" value="UniProtKB-ARBA"/>
</dbReference>
<organism evidence="26 27">
    <name type="scientific">Camellia sinensis var. sinensis</name>
    <name type="common">China tea</name>
    <dbReference type="NCBI Taxonomy" id="542762"/>
    <lineage>
        <taxon>Eukaryota</taxon>
        <taxon>Viridiplantae</taxon>
        <taxon>Streptophyta</taxon>
        <taxon>Embryophyta</taxon>
        <taxon>Tracheophyta</taxon>
        <taxon>Spermatophyta</taxon>
        <taxon>Magnoliopsida</taxon>
        <taxon>eudicotyledons</taxon>
        <taxon>Gunneridae</taxon>
        <taxon>Pentapetalae</taxon>
        <taxon>asterids</taxon>
        <taxon>Ericales</taxon>
        <taxon>Theaceae</taxon>
        <taxon>Camellia</taxon>
    </lineage>
</organism>
<evidence type="ECO:0000256" key="12">
    <source>
        <dbReference type="ARBA" id="ARBA00022741"/>
    </source>
</evidence>
<evidence type="ECO:0000256" key="9">
    <source>
        <dbReference type="ARBA" id="ARBA00022692"/>
    </source>
</evidence>
<evidence type="ECO:0000313" key="27">
    <source>
        <dbReference type="Proteomes" id="UP000306102"/>
    </source>
</evidence>
<dbReference type="Gene3D" id="3.30.200.20">
    <property type="entry name" value="Phosphorylase Kinase, domain 1"/>
    <property type="match status" value="1"/>
</dbReference>
<evidence type="ECO:0000256" key="11">
    <source>
        <dbReference type="ARBA" id="ARBA00022737"/>
    </source>
</evidence>
<dbReference type="InterPro" id="IPR051716">
    <property type="entry name" value="Plant_RL_S/T_kinase"/>
</dbReference>
<keyword evidence="10" id="KW-0732">Signal</keyword>
<evidence type="ECO:0000256" key="19">
    <source>
        <dbReference type="ARBA" id="ARBA00023180"/>
    </source>
</evidence>
<keyword evidence="27" id="KW-1185">Reference proteome</keyword>
<evidence type="ECO:0000256" key="13">
    <source>
        <dbReference type="ARBA" id="ARBA00022777"/>
    </source>
</evidence>
<evidence type="ECO:0000256" key="20">
    <source>
        <dbReference type="ARBA" id="ARBA00047899"/>
    </source>
</evidence>
<dbReference type="Proteomes" id="UP000306102">
    <property type="component" value="Unassembled WGS sequence"/>
</dbReference>
<comment type="catalytic activity">
    <reaction evidence="20">
        <text>L-threonyl-[protein] + ATP = O-phospho-L-threonyl-[protein] + ADP + H(+)</text>
        <dbReference type="Rhea" id="RHEA:46608"/>
        <dbReference type="Rhea" id="RHEA-COMP:11060"/>
        <dbReference type="Rhea" id="RHEA-COMP:11605"/>
        <dbReference type="ChEBI" id="CHEBI:15378"/>
        <dbReference type="ChEBI" id="CHEBI:30013"/>
        <dbReference type="ChEBI" id="CHEBI:30616"/>
        <dbReference type="ChEBI" id="CHEBI:61977"/>
        <dbReference type="ChEBI" id="CHEBI:456216"/>
        <dbReference type="EC" id="2.7.11.1"/>
    </reaction>
</comment>
<dbReference type="Gene3D" id="3.80.10.10">
    <property type="entry name" value="Ribonuclease Inhibitor"/>
    <property type="match status" value="3"/>
</dbReference>
<keyword evidence="7" id="KW-0433">Leucine-rich repeat</keyword>
<dbReference type="SMART" id="SM00369">
    <property type="entry name" value="LRR_TYP"/>
    <property type="match status" value="5"/>
</dbReference>
<feature type="binding site" evidence="22">
    <location>
        <position position="1163"/>
    </location>
    <ligand>
        <name>ATP</name>
        <dbReference type="ChEBI" id="CHEBI:30616"/>
    </ligand>
</feature>
<dbReference type="PANTHER" id="PTHR48053">
    <property type="entry name" value="LEUCINE RICH REPEAT FAMILY PROTEIN, EXPRESSED"/>
    <property type="match status" value="1"/>
</dbReference>
<dbReference type="CDD" id="cd19368">
    <property type="entry name" value="TenA_C_AtTH2-like"/>
    <property type="match status" value="1"/>
</dbReference>
<keyword evidence="18" id="KW-0675">Receptor</keyword>
<sequence length="1444" mass="159729">MGLPEIGEEEGGGIARRLWVKFRDDSIFALYTPFVVCLASGVLDPQSFLHCISQDVYFYRAFVQAYDLAEDCADDDEHKAIIRKLRKRVLKKLNTHDDLVRVTSQFLAFSSSDVFVDVNGERIHNWKLKSSQFANFAVEFLDLKFPCLLVDLREWGFELPSESISDNATIKYTDFLLATASGKVEGEKFQSKIATPFEKTKLAAYTLAAMGPCMRLYAFISKEILDLQELDQSNQIYQKWIDTLFPPKILRFVRLFSLETALQIEDLLDKLSVSLTGEELIVIEKLYHQAMKLEVKFFSAQPILQQTVVPFSQPLDPAECNLSIFCDFDMTCTTIDSSALLAEIAIRTASKADLNRCETQFAQMSSDDLRTTWGVISSQYAEEYEQCVGSIMAGNKVEEFNYEGLCRALEQLSDFEKRANSRVIKSGVLKGLNLQDIKWAGEHLTLQDGCEGFVQEIVKCENLKIDVHVLSYSWCGDLIRSAFSSSMVSGAYVWDLNVRNVHSNELAYEEFITTGEIIKKVESPKEKLQAFNDIIKGHKIGEHLTIYIGGSVGDLLCLLKADVGIVIGSSSNLRRLGDQFGISFVPLFSGLVKKQRELIKDCSSNWKGPSGILYTDLGNATLLESLDLRGNFFQGSIPISFKNLEKLKFLGLSGNNLTGQLPPELGQLSSLETLAILVVSIPADLGKRYKSLNTVFLYKNNFGGKIPTEIGNITSLQVLDLSDNMLFGEIPVGISQLKNLQLLNLMCNQLSGSVPSGLGQLTQLHTLELWNNSLSGPLPSDLGLNSPLQWLDISSNAFSGQIPANLCSGGNLTKLILFNNAFLGPIPTGLSTCPSLVRVRMQNNRLSGTIPIGFGKLGRLQRFDLANNSLTGQIPIDIAASTSLSFIDFSQNRLVSSLPSSILSIPNLQNFMASDNNLVGEIPDQFQDCPSLSVLDLSSNRFTGSIPIPASIASCERLVTLNLHNNQLTGPIPKTIAMMPTLAVLDLSNNFLIGGIPENFGNSPALEMLNVSYNKLEGPVPANGMLRTINPDDLTGNAGLCGGLLPPCSQNSAYSLRQKSLHKKHVVAGWIIAISSLLAVVIAAFGARSLYKRRYSNGSCFEERFEMGKGEWPWRLMAFQRLSFTSNDILSCIKESNVIGMGATGIVYKAEMQRLNMIVAVKKLWRTGTDVEMGNSDDLVGEVNVLGRLRHRNIVRLLGFLHNDTNAMIVYEYMQNGSLGETLHGKQGGRLLVDWVSRYNIAVGVAQGLAYLHHDCHPPVIHRDVKSNNILLDANLEARIADFGLARMMLKKNETVSMVAGSYGYIAPEYGYTLKVDEKSDIYSYGVVLMELLTGKRPLEPEFGESVDINEWIRKKIRDNRSLEEALDPNVGNCKHVQEEMMLVLRIALLCTAKMPKDRPSMRDVITMLGEAKPRRKSSSVGGGGNVVDREKPIFSTSPVNGLP</sequence>
<dbReference type="GO" id="GO:0004674">
    <property type="term" value="F:protein serine/threonine kinase activity"/>
    <property type="evidence" value="ECO:0007669"/>
    <property type="project" value="UniProtKB-KW"/>
</dbReference>
<dbReference type="Gene3D" id="1.20.910.10">
    <property type="entry name" value="Heme oxygenase-like"/>
    <property type="match status" value="2"/>
</dbReference>
<dbReference type="PROSITE" id="PS00108">
    <property type="entry name" value="PROTEIN_KINASE_ST"/>
    <property type="match status" value="1"/>
</dbReference>
<dbReference type="PROSITE" id="PS50011">
    <property type="entry name" value="PROTEIN_KINASE_DOM"/>
    <property type="match status" value="1"/>
</dbReference>
<keyword evidence="15 22" id="KW-0067">ATP-binding</keyword>
<feature type="compositionally biased region" description="Polar residues" evidence="23">
    <location>
        <begin position="1435"/>
        <end position="1444"/>
    </location>
</feature>